<feature type="domain" description="NodB homology" evidence="1">
    <location>
        <begin position="125"/>
        <end position="310"/>
    </location>
</feature>
<dbReference type="InterPro" id="IPR012854">
    <property type="entry name" value="Cu_amine_oxidase-like_N"/>
</dbReference>
<keyword evidence="3" id="KW-1185">Reference proteome</keyword>
<reference evidence="2 3" key="1">
    <citation type="journal article" date="2019" name="Int. J. Syst. Evol. Microbiol.">
        <title>The Global Catalogue of Microorganisms (GCM) 10K type strain sequencing project: providing services to taxonomists for standard genome sequencing and annotation.</title>
        <authorList>
            <consortium name="The Broad Institute Genomics Platform"/>
            <consortium name="The Broad Institute Genome Sequencing Center for Infectious Disease"/>
            <person name="Wu L."/>
            <person name="Ma J."/>
        </authorList>
    </citation>
    <scope>NUCLEOTIDE SEQUENCE [LARGE SCALE GENOMIC DNA]</scope>
    <source>
        <strain evidence="2 3">JCM 12774</strain>
    </source>
</reference>
<dbReference type="InterPro" id="IPR002509">
    <property type="entry name" value="NODB_dom"/>
</dbReference>
<evidence type="ECO:0000313" key="2">
    <source>
        <dbReference type="EMBL" id="GAA0373205.1"/>
    </source>
</evidence>
<dbReference type="EMBL" id="BAAACX010000002">
    <property type="protein sequence ID" value="GAA0373205.1"/>
    <property type="molecule type" value="Genomic_DNA"/>
</dbReference>
<dbReference type="Gene3D" id="3.30.457.10">
    <property type="entry name" value="Copper amine oxidase-like, N-terminal domain"/>
    <property type="match status" value="1"/>
</dbReference>
<evidence type="ECO:0000259" key="1">
    <source>
        <dbReference type="PROSITE" id="PS51677"/>
    </source>
</evidence>
<evidence type="ECO:0000313" key="3">
    <source>
        <dbReference type="Proteomes" id="UP001500340"/>
    </source>
</evidence>
<dbReference type="Pfam" id="PF01522">
    <property type="entry name" value="Polysacc_deac_1"/>
    <property type="match status" value="1"/>
</dbReference>
<gene>
    <name evidence="2" type="ORF">GCM10008933_00200</name>
</gene>
<name>A0ABN0XUZ2_9BACL</name>
<proteinExistence type="predicted"/>
<dbReference type="Pfam" id="PF07833">
    <property type="entry name" value="Cu_amine_oxidN1"/>
    <property type="match status" value="1"/>
</dbReference>
<comment type="caution">
    <text evidence="2">The sequence shown here is derived from an EMBL/GenBank/DDBJ whole genome shotgun (WGS) entry which is preliminary data.</text>
</comment>
<dbReference type="SUPFAM" id="SSF55383">
    <property type="entry name" value="Copper amine oxidase, domain N"/>
    <property type="match status" value="1"/>
</dbReference>
<sequence length="477" mass="52202">MKRRFISSLVVIPILFVVLVFAVSSLLISREAGIIEASAYSSEQVGALEDRNTPEQIVAAAGEAALGKAHEEQIMQSRQEASAVNSSFNLESDSSGLDSDKAATGAVTLTAKTPATMPKSDKADKIVYLTFDDGPSNLTDQVLKILKKEDVPATFFVLGGNAKKMPEVITRIVEAGHTIGNHTYNHEYSELYQSFNVFWGQIKETEEVLRQITGVRPELARAPGGTYGHFDKTYFDLMEQAGYKIFDWDVDSGDSKRKGVPAAEILRNSTPDKLKNQMIILMHDGAGHAETVKALPGIIDFYKKQGYVFRTLSAEQPSVHFPISDKMKRTTRSAPSQAWIDSHIVPNASLFGPGLPLYVEAGGVRTKLAVGEYDLQGEQYQVPLRAVMERLGAKVTWDHPNRSAVIAWGESKVIVDTLENVIITESDLADGNGKPQSISITRKNGAIWVPLRSILEATGHPILSTSSTTEERLVKAE</sequence>
<dbReference type="PROSITE" id="PS51677">
    <property type="entry name" value="NODB"/>
    <property type="match status" value="1"/>
</dbReference>
<dbReference type="PANTHER" id="PTHR10587:SF125">
    <property type="entry name" value="POLYSACCHARIDE DEACETYLASE YHEN-RELATED"/>
    <property type="match status" value="1"/>
</dbReference>
<dbReference type="RefSeq" id="WP_343855751.1">
    <property type="nucleotide sequence ID" value="NZ_BAAACX010000002.1"/>
</dbReference>
<dbReference type="InterPro" id="IPR050248">
    <property type="entry name" value="Polysacc_deacetylase_ArnD"/>
</dbReference>
<dbReference type="InterPro" id="IPR011330">
    <property type="entry name" value="Glyco_hydro/deAcase_b/a-brl"/>
</dbReference>
<dbReference type="InterPro" id="IPR036582">
    <property type="entry name" value="Mao_N_sf"/>
</dbReference>
<protein>
    <recommendedName>
        <fullName evidence="1">NodB homology domain-containing protein</fullName>
    </recommendedName>
</protein>
<dbReference type="PANTHER" id="PTHR10587">
    <property type="entry name" value="GLYCOSYL TRANSFERASE-RELATED"/>
    <property type="match status" value="1"/>
</dbReference>
<dbReference type="SUPFAM" id="SSF88713">
    <property type="entry name" value="Glycoside hydrolase/deacetylase"/>
    <property type="match status" value="1"/>
</dbReference>
<dbReference type="Gene3D" id="3.20.20.370">
    <property type="entry name" value="Glycoside hydrolase/deacetylase"/>
    <property type="match status" value="1"/>
</dbReference>
<dbReference type="CDD" id="cd10944">
    <property type="entry name" value="CE4_SmPgdA_like"/>
    <property type="match status" value="1"/>
</dbReference>
<accession>A0ABN0XUZ2</accession>
<dbReference type="Proteomes" id="UP001500340">
    <property type="component" value="Unassembled WGS sequence"/>
</dbReference>
<organism evidence="2 3">
    <name type="scientific">Paenibacillus motobuensis</name>
    <dbReference type="NCBI Taxonomy" id="295324"/>
    <lineage>
        <taxon>Bacteria</taxon>
        <taxon>Bacillati</taxon>
        <taxon>Bacillota</taxon>
        <taxon>Bacilli</taxon>
        <taxon>Bacillales</taxon>
        <taxon>Paenibacillaceae</taxon>
        <taxon>Paenibacillus</taxon>
    </lineage>
</organism>